<reference evidence="2" key="1">
    <citation type="submission" date="2022-08" db="EMBL/GenBank/DDBJ databases">
        <authorList>
            <person name="Gutierrez-Valencia J."/>
        </authorList>
    </citation>
    <scope>NUCLEOTIDE SEQUENCE</scope>
</reference>
<organism evidence="2 3">
    <name type="scientific">Linum tenue</name>
    <dbReference type="NCBI Taxonomy" id="586396"/>
    <lineage>
        <taxon>Eukaryota</taxon>
        <taxon>Viridiplantae</taxon>
        <taxon>Streptophyta</taxon>
        <taxon>Embryophyta</taxon>
        <taxon>Tracheophyta</taxon>
        <taxon>Spermatophyta</taxon>
        <taxon>Magnoliopsida</taxon>
        <taxon>eudicotyledons</taxon>
        <taxon>Gunneridae</taxon>
        <taxon>Pentapetalae</taxon>
        <taxon>rosids</taxon>
        <taxon>fabids</taxon>
        <taxon>Malpighiales</taxon>
        <taxon>Linaceae</taxon>
        <taxon>Linum</taxon>
    </lineage>
</organism>
<keyword evidence="3" id="KW-1185">Reference proteome</keyword>
<feature type="region of interest" description="Disordered" evidence="1">
    <location>
        <begin position="149"/>
        <end position="170"/>
    </location>
</feature>
<evidence type="ECO:0000313" key="3">
    <source>
        <dbReference type="Proteomes" id="UP001154282"/>
    </source>
</evidence>
<gene>
    <name evidence="2" type="ORF">LITE_LOCUS38931</name>
</gene>
<feature type="compositionally biased region" description="Basic and acidic residues" evidence="1">
    <location>
        <begin position="430"/>
        <end position="439"/>
    </location>
</feature>
<feature type="region of interest" description="Disordered" evidence="1">
    <location>
        <begin position="210"/>
        <end position="268"/>
    </location>
</feature>
<dbReference type="PANTHER" id="PTHR33448:SF10">
    <property type="entry name" value="PROTAMINE P1 FAMILY PROTEIN"/>
    <property type="match status" value="1"/>
</dbReference>
<sequence>MIKISAKPISSPGRAEKYYPPPLMRFLRSNVGNKSRGRSRSSPLFVRKRNPATAIEAPEPSSPKVTCMGQVRVRRQTKKKRLRGSDCNRRNWIPDALFFSCCHGGGSCSSLRGKKKKKKKNPRGRGCFRRPAWPEWTRFFRIGSNRKSEIREDRNDTDLGSSLEEEEEGEARSVGAAKVFACSSPANSPPRNALLLIRSRSAPYRSSSLASRFWGSPVGSEEETEERKQSTEQDSSLTSKRESSSFEEESDKESRLDPENEETRLGVFKDFEGSVESVVKERLMEQTAATKLEEEEEKVGEYAEAITSPPRRPVVLTRCKSEPARITGEKLDPEGSQPFDAGKSSESAVFNAVERQRLKQRQYSLSLLTFKLCKLKVRIGKRLRKGVVLSMSVARLRIYRMIRIQWKRLFGGRLIAGGGGGVLPAAAVRTPERERKRSDGLSSLVWSGPSSQSPRRDNSAYELILFFRLV</sequence>
<evidence type="ECO:0000256" key="1">
    <source>
        <dbReference type="SAM" id="MobiDB-lite"/>
    </source>
</evidence>
<protein>
    <submittedName>
        <fullName evidence="2">Uncharacterized protein</fullName>
    </submittedName>
</protein>
<accession>A0AAV0PMW2</accession>
<proteinExistence type="predicted"/>
<dbReference type="EMBL" id="CAMGYJ010000009">
    <property type="protein sequence ID" value="CAI0471506.1"/>
    <property type="molecule type" value="Genomic_DNA"/>
</dbReference>
<dbReference type="PANTHER" id="PTHR33448">
    <property type="entry name" value="CHLOROPLAST PROTEIN HCF243-RELATED"/>
    <property type="match status" value="1"/>
</dbReference>
<name>A0AAV0PMW2_9ROSI</name>
<dbReference type="AlphaFoldDB" id="A0AAV0PMW2"/>
<feature type="region of interest" description="Disordered" evidence="1">
    <location>
        <begin position="427"/>
        <end position="456"/>
    </location>
</feature>
<evidence type="ECO:0000313" key="2">
    <source>
        <dbReference type="EMBL" id="CAI0471506.1"/>
    </source>
</evidence>
<comment type="caution">
    <text evidence="2">The sequence shown here is derived from an EMBL/GenBank/DDBJ whole genome shotgun (WGS) entry which is preliminary data.</text>
</comment>
<feature type="compositionally biased region" description="Basic and acidic residues" evidence="1">
    <location>
        <begin position="252"/>
        <end position="268"/>
    </location>
</feature>
<dbReference type="Proteomes" id="UP001154282">
    <property type="component" value="Unassembled WGS sequence"/>
</dbReference>
<feature type="compositionally biased region" description="Polar residues" evidence="1">
    <location>
        <begin position="440"/>
        <end position="453"/>
    </location>
</feature>